<gene>
    <name evidence="1" type="ORF">Ga0061065_11843</name>
</gene>
<protein>
    <recommendedName>
        <fullName evidence="3">Sce7726 family protein</fullName>
    </recommendedName>
</protein>
<name>A0A0K6IT27_9GAMM</name>
<evidence type="ECO:0000313" key="2">
    <source>
        <dbReference type="Proteomes" id="UP000182769"/>
    </source>
</evidence>
<dbReference type="Proteomes" id="UP000182769">
    <property type="component" value="Unassembled WGS sequence"/>
</dbReference>
<dbReference type="STRING" id="1137284.GCA_001418205_03610"/>
<dbReference type="OrthoDB" id="5020258at2"/>
<accession>A0A0K6IT27</accession>
<dbReference type="RefSeq" id="WP_055464610.1">
    <property type="nucleotide sequence ID" value="NZ_CYHG01000018.1"/>
</dbReference>
<proteinExistence type="predicted"/>
<reference evidence="2" key="1">
    <citation type="submission" date="2015-08" db="EMBL/GenBank/DDBJ databases">
        <authorList>
            <person name="Varghese N."/>
        </authorList>
    </citation>
    <scope>NUCLEOTIDE SEQUENCE [LARGE SCALE GENOMIC DNA]</scope>
    <source>
        <strain evidence="2">JCM 18476</strain>
    </source>
</reference>
<dbReference type="NCBIfam" id="NF033832">
    <property type="entry name" value="sce7726_fam"/>
    <property type="match status" value="1"/>
</dbReference>
<dbReference type="AlphaFoldDB" id="A0A0K6IT27"/>
<keyword evidence="2" id="KW-1185">Reference proteome</keyword>
<organism evidence="1 2">
    <name type="scientific">Marinomonas fungiae</name>
    <dbReference type="NCBI Taxonomy" id="1137284"/>
    <lineage>
        <taxon>Bacteria</taxon>
        <taxon>Pseudomonadati</taxon>
        <taxon>Pseudomonadota</taxon>
        <taxon>Gammaproteobacteria</taxon>
        <taxon>Oceanospirillales</taxon>
        <taxon>Oceanospirillaceae</taxon>
        <taxon>Marinomonas</taxon>
    </lineage>
</organism>
<dbReference type="InterPro" id="IPR047729">
    <property type="entry name" value="Sce7726-like"/>
</dbReference>
<evidence type="ECO:0008006" key="3">
    <source>
        <dbReference type="Google" id="ProtNLM"/>
    </source>
</evidence>
<dbReference type="EMBL" id="CYHG01000018">
    <property type="protein sequence ID" value="CUB06487.1"/>
    <property type="molecule type" value="Genomic_DNA"/>
</dbReference>
<evidence type="ECO:0000313" key="1">
    <source>
        <dbReference type="EMBL" id="CUB06487.1"/>
    </source>
</evidence>
<sequence length="296" mass="33154">MKINNVTQLSALTRLFSATVFREMAKKGRSALFSRLLKETGLVDQVGPNATVGETFDFAFNILKIAGHRDEYIYRAAVSQKVLLGTHSLRTASMLNEFRAGNCKADLVILNGTATVYEIKSERDSLTRLENQVENYKRVFAKVNVISSEDHIDGIIGTVPDDVGVMCLTKRYQIKTIREAKNSPERVCPRTVFESLRITESIEILESLGVKVPDVPNTQRHAVLRELFSELDPATLHFEMVKTLKRTRELASLSDFVESLPKSLQTAALSVSVRRSDQIRLINATETPLHAAMTWS</sequence>